<reference evidence="2 3" key="1">
    <citation type="submission" date="2019-01" db="EMBL/GenBank/DDBJ databases">
        <authorList>
            <person name="Chen W.-M."/>
        </authorList>
    </citation>
    <scope>NUCLEOTIDE SEQUENCE [LARGE SCALE GENOMIC DNA]</scope>
    <source>
        <strain evidence="2 3">KYPC3</strain>
    </source>
</reference>
<feature type="domain" description="RiboL-PSP-HEPN" evidence="1">
    <location>
        <begin position="13"/>
        <end position="174"/>
    </location>
</feature>
<sequence length="176" mass="20347">MASQSYQLFQTAIADAEKLISIFDQLPNQESRQQNEVLKRAALVMTLTAWESYIEAFLLEQLTKKISGIKGSFAGDFIQKKLDIEIGRLHNPRSDKVKQLSQEFLQYDLTEQWRWANTEPEQARTQLNQWLNKRGDAVHKACASDDPKKPHLVKRDDLDKAVRFFKELVRVTDGVL</sequence>
<dbReference type="Proteomes" id="UP000283077">
    <property type="component" value="Unassembled WGS sequence"/>
</dbReference>
<dbReference type="EMBL" id="SACS01000018">
    <property type="protein sequence ID" value="RVU34429.1"/>
    <property type="molecule type" value="Genomic_DNA"/>
</dbReference>
<evidence type="ECO:0000313" key="3">
    <source>
        <dbReference type="Proteomes" id="UP000283077"/>
    </source>
</evidence>
<dbReference type="Pfam" id="PF18735">
    <property type="entry name" value="HEPN_RiboL-PSP"/>
    <property type="match status" value="1"/>
</dbReference>
<organism evidence="2 3">
    <name type="scientific">Rheinheimera riviphila</name>
    <dbReference type="NCBI Taxonomy" id="1834037"/>
    <lineage>
        <taxon>Bacteria</taxon>
        <taxon>Pseudomonadati</taxon>
        <taxon>Pseudomonadota</taxon>
        <taxon>Gammaproteobacteria</taxon>
        <taxon>Chromatiales</taxon>
        <taxon>Chromatiaceae</taxon>
        <taxon>Rheinheimera</taxon>
    </lineage>
</organism>
<comment type="caution">
    <text evidence="2">The sequence shown here is derived from an EMBL/GenBank/DDBJ whole genome shotgun (WGS) entry which is preliminary data.</text>
</comment>
<gene>
    <name evidence="2" type="ORF">EOE67_15390</name>
</gene>
<dbReference type="OrthoDB" id="9134022at2"/>
<dbReference type="AlphaFoldDB" id="A0A437QIR8"/>
<dbReference type="InterPro" id="IPR041519">
    <property type="entry name" value="HEPN_RiboL-PSP"/>
</dbReference>
<dbReference type="RefSeq" id="WP_127700226.1">
    <property type="nucleotide sequence ID" value="NZ_SACS01000018.1"/>
</dbReference>
<evidence type="ECO:0000259" key="1">
    <source>
        <dbReference type="Pfam" id="PF18735"/>
    </source>
</evidence>
<evidence type="ECO:0000313" key="2">
    <source>
        <dbReference type="EMBL" id="RVU34429.1"/>
    </source>
</evidence>
<protein>
    <recommendedName>
        <fullName evidence="1">RiboL-PSP-HEPN domain-containing protein</fullName>
    </recommendedName>
</protein>
<proteinExistence type="predicted"/>
<keyword evidence="3" id="KW-1185">Reference proteome</keyword>
<accession>A0A437QIR8</accession>
<name>A0A437QIR8_9GAMM</name>